<evidence type="ECO:0000313" key="2">
    <source>
        <dbReference type="EMBL" id="CAI9617711.1"/>
    </source>
</evidence>
<dbReference type="EMBL" id="CATNWA010020310">
    <property type="protein sequence ID" value="CAI9617711.1"/>
    <property type="molecule type" value="Genomic_DNA"/>
</dbReference>
<dbReference type="PANTHER" id="PTHR13587">
    <property type="entry name" value="INTEGRATOR COMPLEX SUBUNIT 3"/>
    <property type="match status" value="1"/>
</dbReference>
<dbReference type="InterPro" id="IPR056518">
    <property type="entry name" value="HEAT_Ints3_C"/>
</dbReference>
<accession>A0ABN9H7F0</accession>
<evidence type="ECO:0000259" key="1">
    <source>
        <dbReference type="Pfam" id="PF24566"/>
    </source>
</evidence>
<comment type="caution">
    <text evidence="2">The sequence shown here is derived from an EMBL/GenBank/DDBJ whole genome shotgun (WGS) entry which is preliminary data.</text>
</comment>
<dbReference type="InterPro" id="IPR045334">
    <property type="entry name" value="INTS3"/>
</dbReference>
<gene>
    <name evidence="2" type="ORF">SPARVUS_LOCUS15589919</name>
</gene>
<feature type="non-terminal residue" evidence="2">
    <location>
        <position position="1"/>
    </location>
</feature>
<dbReference type="Pfam" id="PF24566">
    <property type="entry name" value="HEAT_Ints3_C"/>
    <property type="match status" value="1"/>
</dbReference>
<dbReference type="PANTHER" id="PTHR13587:SF7">
    <property type="entry name" value="INTEGRATOR COMPLEX SUBUNIT 3"/>
    <property type="match status" value="1"/>
</dbReference>
<organism evidence="2 3">
    <name type="scientific">Staurois parvus</name>
    <dbReference type="NCBI Taxonomy" id="386267"/>
    <lineage>
        <taxon>Eukaryota</taxon>
        <taxon>Metazoa</taxon>
        <taxon>Chordata</taxon>
        <taxon>Craniata</taxon>
        <taxon>Vertebrata</taxon>
        <taxon>Euteleostomi</taxon>
        <taxon>Amphibia</taxon>
        <taxon>Batrachia</taxon>
        <taxon>Anura</taxon>
        <taxon>Neobatrachia</taxon>
        <taxon>Ranoidea</taxon>
        <taxon>Ranidae</taxon>
        <taxon>Staurois</taxon>
    </lineage>
</organism>
<keyword evidence="3" id="KW-1185">Reference proteome</keyword>
<name>A0ABN9H7F0_9NEOB</name>
<reference evidence="2" key="1">
    <citation type="submission" date="2023-05" db="EMBL/GenBank/DDBJ databases">
        <authorList>
            <person name="Stuckert A."/>
        </authorList>
    </citation>
    <scope>NUCLEOTIDE SEQUENCE</scope>
</reference>
<proteinExistence type="predicted"/>
<sequence length="173" mass="19970">YTCARLKGRSRYTCARLKGRSRYTCARLKGRSRYTCARLGGRSRYTCAREGRRSVLIISLFFASLRPTEEMVKMVLSRPCHPDDQFTTSILRHWCLKHDDPLVEHIKSLLIKNNSLPRKRQSLRSSSSKLAQLTLEQILEHLDNLRLNLSNTKQNFFSQTPILQAPPARPGQL</sequence>
<feature type="domain" description="Ints3-like C-terminal" evidence="1">
    <location>
        <begin position="58"/>
        <end position="165"/>
    </location>
</feature>
<evidence type="ECO:0000313" key="3">
    <source>
        <dbReference type="Proteomes" id="UP001162483"/>
    </source>
</evidence>
<dbReference type="Proteomes" id="UP001162483">
    <property type="component" value="Unassembled WGS sequence"/>
</dbReference>
<protein>
    <recommendedName>
        <fullName evidence="1">Ints3-like C-terminal domain-containing protein</fullName>
    </recommendedName>
</protein>